<reference evidence="7 8" key="1">
    <citation type="submission" date="2021-01" db="EMBL/GenBank/DDBJ databases">
        <title>Whole genome shotgun sequence of Planobispora longispora NBRC 13918.</title>
        <authorList>
            <person name="Komaki H."/>
            <person name="Tamura T."/>
        </authorList>
    </citation>
    <scope>NUCLEOTIDE SEQUENCE [LARGE SCALE GENOMIC DNA]</scope>
    <source>
        <strain evidence="7 8">NBRC 13918</strain>
    </source>
</reference>
<dbReference type="Gene3D" id="3.40.630.10">
    <property type="entry name" value="Zn peptidases"/>
    <property type="match status" value="1"/>
</dbReference>
<dbReference type="SUPFAM" id="SSF53187">
    <property type="entry name" value="Zn-dependent exopeptidases"/>
    <property type="match status" value="1"/>
</dbReference>
<keyword evidence="3" id="KW-0479">Metal-binding</keyword>
<dbReference type="GO" id="GO:0016787">
    <property type="term" value="F:hydrolase activity"/>
    <property type="evidence" value="ECO:0007669"/>
    <property type="project" value="UniProtKB-KW"/>
</dbReference>
<evidence type="ECO:0000256" key="1">
    <source>
        <dbReference type="ARBA" id="ARBA00001947"/>
    </source>
</evidence>
<dbReference type="InterPro" id="IPR050072">
    <property type="entry name" value="Peptidase_M20A"/>
</dbReference>
<dbReference type="Proteomes" id="UP000616724">
    <property type="component" value="Unassembled WGS sequence"/>
</dbReference>
<evidence type="ECO:0000259" key="6">
    <source>
        <dbReference type="Pfam" id="PF07687"/>
    </source>
</evidence>
<dbReference type="FunFam" id="1.10.150.900:FF:000002">
    <property type="entry name" value="M20/M25/M40 family peptidase"/>
    <property type="match status" value="1"/>
</dbReference>
<dbReference type="SUPFAM" id="SSF55031">
    <property type="entry name" value="Bacterial exopeptidase dimerisation domain"/>
    <property type="match status" value="1"/>
</dbReference>
<comment type="cofactor">
    <cofactor evidence="1">
        <name>Zn(2+)</name>
        <dbReference type="ChEBI" id="CHEBI:29105"/>
    </cofactor>
</comment>
<evidence type="ECO:0000256" key="4">
    <source>
        <dbReference type="ARBA" id="ARBA00022801"/>
    </source>
</evidence>
<dbReference type="Gene3D" id="1.10.150.900">
    <property type="match status" value="1"/>
</dbReference>
<dbReference type="EMBL" id="BOOH01000001">
    <property type="protein sequence ID" value="GIH73877.1"/>
    <property type="molecule type" value="Genomic_DNA"/>
</dbReference>
<dbReference type="PANTHER" id="PTHR43808">
    <property type="entry name" value="ACETYLORNITHINE DEACETYLASE"/>
    <property type="match status" value="1"/>
</dbReference>
<proteinExistence type="inferred from homology"/>
<dbReference type="InterPro" id="IPR001261">
    <property type="entry name" value="ArgE/DapE_CS"/>
</dbReference>
<dbReference type="Pfam" id="PF07687">
    <property type="entry name" value="M20_dimer"/>
    <property type="match status" value="1"/>
</dbReference>
<dbReference type="NCBIfam" id="NF005913">
    <property type="entry name" value="PRK07906.1"/>
    <property type="match status" value="1"/>
</dbReference>
<dbReference type="PROSITE" id="PS00758">
    <property type="entry name" value="ARGE_DAPE_CPG2_1"/>
    <property type="match status" value="1"/>
</dbReference>
<dbReference type="AlphaFoldDB" id="A0A8J3W2L0"/>
<keyword evidence="5" id="KW-0862">Zinc</keyword>
<organism evidence="7 8">
    <name type="scientific">Planobispora longispora</name>
    <dbReference type="NCBI Taxonomy" id="28887"/>
    <lineage>
        <taxon>Bacteria</taxon>
        <taxon>Bacillati</taxon>
        <taxon>Actinomycetota</taxon>
        <taxon>Actinomycetes</taxon>
        <taxon>Streptosporangiales</taxon>
        <taxon>Streptosporangiaceae</taxon>
        <taxon>Planobispora</taxon>
    </lineage>
</organism>
<accession>A0A8J3W2L0</accession>
<dbReference type="InterPro" id="IPR036264">
    <property type="entry name" value="Bact_exopeptidase_dim_dom"/>
</dbReference>
<dbReference type="PANTHER" id="PTHR43808:SF8">
    <property type="entry name" value="PEPTIDASE M20 DIMERISATION DOMAIN-CONTAINING PROTEIN"/>
    <property type="match status" value="1"/>
</dbReference>
<keyword evidence="8" id="KW-1185">Reference proteome</keyword>
<evidence type="ECO:0000256" key="3">
    <source>
        <dbReference type="ARBA" id="ARBA00022723"/>
    </source>
</evidence>
<evidence type="ECO:0000256" key="5">
    <source>
        <dbReference type="ARBA" id="ARBA00022833"/>
    </source>
</evidence>
<keyword evidence="4" id="KW-0378">Hydrolase</keyword>
<evidence type="ECO:0000313" key="8">
    <source>
        <dbReference type="Proteomes" id="UP000616724"/>
    </source>
</evidence>
<dbReference type="Pfam" id="PF01546">
    <property type="entry name" value="Peptidase_M20"/>
    <property type="match status" value="1"/>
</dbReference>
<evidence type="ECO:0000256" key="2">
    <source>
        <dbReference type="ARBA" id="ARBA00006247"/>
    </source>
</evidence>
<feature type="domain" description="Peptidase M20 dimerisation" evidence="6">
    <location>
        <begin position="182"/>
        <end position="309"/>
    </location>
</feature>
<gene>
    <name evidence="7" type="ORF">Plo01_03060</name>
</gene>
<comment type="caution">
    <text evidence="7">The sequence shown here is derived from an EMBL/GenBank/DDBJ whole genome shotgun (WGS) entry which is preliminary data.</text>
</comment>
<dbReference type="InterPro" id="IPR011650">
    <property type="entry name" value="Peptidase_M20_dimer"/>
</dbReference>
<comment type="similarity">
    <text evidence="2">Belongs to the peptidase M20A family.</text>
</comment>
<name>A0A8J3W2L0_9ACTN</name>
<dbReference type="InterPro" id="IPR002933">
    <property type="entry name" value="Peptidase_M20"/>
</dbReference>
<dbReference type="GO" id="GO:0046872">
    <property type="term" value="F:metal ion binding"/>
    <property type="evidence" value="ECO:0007669"/>
    <property type="project" value="UniProtKB-KW"/>
</dbReference>
<dbReference type="Gene3D" id="3.30.70.360">
    <property type="match status" value="1"/>
</dbReference>
<evidence type="ECO:0000313" key="7">
    <source>
        <dbReference type="EMBL" id="GIH73877.1"/>
    </source>
</evidence>
<sequence length="423" mass="45275">MSEVAQICSDLIRFDTTNPGSGERPAAEYVAGLLSGAGIEPVVFESAPRRTSVVARIPGDSPEALLIHGHLDVVPAEPADWRVHPFSGEVADGCVWGRGAVDMKGTLSMTLALVLDWARRGVRPGRDLVLAFLADEEATGEYGARYAVTRHRELFDGCTEAISESGGYSVEAAGARIYPVAVGERGTAWMRLTVRGVAGHGSRPPVDNAVAELCHAVSRLASHRWPVRLTPAVAALIDALEDILGERIDRDRLEAEADRLGRAGALFRAQIRNSANPTMLEAGYKVNVVPGSAVAHVDGRFLPGLREEFLQTVDRLLGPKVTREFVNLEEAPSAPLDAPFFDRLGAALVAEDPAARPVPYVMSGGTDAKSFAGIGIDGYGFAPLMLTPDLDYHGMFHGVDERVPVTGLEFGVRVLDRLLTSRG</sequence>
<protein>
    <recommendedName>
        <fullName evidence="6">Peptidase M20 dimerisation domain-containing protein</fullName>
    </recommendedName>
</protein>